<keyword evidence="9" id="KW-0539">Nucleus</keyword>
<comment type="catalytic activity">
    <reaction evidence="10">
        <text>[ribosomal protein uS12]-L-proline + 2-oxoglutarate + O2 = [ribosomal protein uS12]-(3S)-3-hydroxy-L-proline + succinate + CO2</text>
        <dbReference type="Rhea" id="RHEA:54156"/>
        <dbReference type="Rhea" id="RHEA-COMP:13816"/>
        <dbReference type="Rhea" id="RHEA-COMP:13818"/>
        <dbReference type="ChEBI" id="CHEBI:15379"/>
        <dbReference type="ChEBI" id="CHEBI:16526"/>
        <dbReference type="ChEBI" id="CHEBI:16810"/>
        <dbReference type="ChEBI" id="CHEBI:30031"/>
        <dbReference type="ChEBI" id="CHEBI:50342"/>
        <dbReference type="ChEBI" id="CHEBI:85428"/>
    </reaction>
</comment>
<dbReference type="OrthoDB" id="430522at2759"/>
<dbReference type="GO" id="GO:0006449">
    <property type="term" value="P:regulation of translational termination"/>
    <property type="evidence" value="ECO:0007669"/>
    <property type="project" value="TreeGrafter"/>
</dbReference>
<reference evidence="15 16" key="1">
    <citation type="submission" date="2017-04" db="EMBL/GenBank/DDBJ databases">
        <title>Genome sequencing of [Candida] sorbophila.</title>
        <authorList>
            <person name="Ahn J.O."/>
        </authorList>
    </citation>
    <scope>NUCLEOTIDE SEQUENCE [LARGE SCALE GENOMIC DNA]</scope>
    <source>
        <strain evidence="15 16">DS02</strain>
    </source>
</reference>
<dbReference type="InterPro" id="IPR039558">
    <property type="entry name" value="TPA1/OFD1_N"/>
</dbReference>
<dbReference type="GeneID" id="36515621"/>
<keyword evidence="16" id="KW-1185">Reference proteome</keyword>
<comment type="cofactor">
    <cofactor evidence="1">
        <name>L-ascorbate</name>
        <dbReference type="ChEBI" id="CHEBI:38290"/>
    </cofactor>
</comment>
<evidence type="ECO:0000256" key="7">
    <source>
        <dbReference type="ARBA" id="ARBA00023002"/>
    </source>
</evidence>
<evidence type="ECO:0000256" key="6">
    <source>
        <dbReference type="ARBA" id="ARBA00022964"/>
    </source>
</evidence>
<dbReference type="Pfam" id="PF13661">
    <property type="entry name" value="2OG-FeII_Oxy_4"/>
    <property type="match status" value="1"/>
</dbReference>
<dbReference type="Gene3D" id="3.60.130.20">
    <property type="entry name" value="Oxoglutarate/iron-dependent oxygenase, C-terminal degradation domain"/>
    <property type="match status" value="1"/>
</dbReference>
<keyword evidence="6" id="KW-0223">Dioxygenase</keyword>
<dbReference type="GO" id="GO:0031418">
    <property type="term" value="F:L-ascorbic acid binding"/>
    <property type="evidence" value="ECO:0007669"/>
    <property type="project" value="UniProtKB-KW"/>
</dbReference>
<dbReference type="InterPro" id="IPR043044">
    <property type="entry name" value="TPA1/Ofd1_C"/>
</dbReference>
<evidence type="ECO:0000256" key="5">
    <source>
        <dbReference type="ARBA" id="ARBA00022896"/>
    </source>
</evidence>
<dbReference type="InterPro" id="IPR051842">
    <property type="entry name" value="uS12_prolyl_hydroxylase"/>
</dbReference>
<evidence type="ECO:0000256" key="13">
    <source>
        <dbReference type="SAM" id="MobiDB-lite"/>
    </source>
</evidence>
<evidence type="ECO:0000256" key="10">
    <source>
        <dbReference type="ARBA" id="ARBA00047444"/>
    </source>
</evidence>
<protein>
    <recommendedName>
        <fullName evidence="12">uS12 prolyl 3,4-dihydroxylase</fullName>
    </recommendedName>
</protein>
<evidence type="ECO:0000313" key="15">
    <source>
        <dbReference type="EMBL" id="PRT54253.1"/>
    </source>
</evidence>
<evidence type="ECO:0000256" key="2">
    <source>
        <dbReference type="ARBA" id="ARBA00004123"/>
    </source>
</evidence>
<dbReference type="RefSeq" id="XP_024664198.1">
    <property type="nucleotide sequence ID" value="XM_024808430.1"/>
</dbReference>
<feature type="region of interest" description="Disordered" evidence="13">
    <location>
        <begin position="1"/>
        <end position="24"/>
    </location>
</feature>
<keyword evidence="4" id="KW-0479">Metal-binding</keyword>
<comment type="similarity">
    <text evidence="3">Belongs to the TPA1 family.</text>
</comment>
<dbReference type="InterPro" id="IPR019601">
    <property type="entry name" value="Oxoglutarate/Fe-dep_Oase_C"/>
</dbReference>
<dbReference type="GO" id="GO:0031543">
    <property type="term" value="F:peptidyl-proline dioxygenase activity"/>
    <property type="evidence" value="ECO:0007669"/>
    <property type="project" value="UniProtKB-ARBA"/>
</dbReference>
<dbReference type="PANTHER" id="PTHR12117:SF0">
    <property type="entry name" value="PROLYL 3-HYDROXYLASE OGFOD1"/>
    <property type="match status" value="1"/>
</dbReference>
<evidence type="ECO:0000256" key="1">
    <source>
        <dbReference type="ARBA" id="ARBA00001961"/>
    </source>
</evidence>
<keyword evidence="7" id="KW-0560">Oxidoreductase</keyword>
<dbReference type="EMBL" id="NDIQ01000021">
    <property type="protein sequence ID" value="PRT54253.1"/>
    <property type="molecule type" value="Genomic_DNA"/>
</dbReference>
<evidence type="ECO:0000313" key="16">
    <source>
        <dbReference type="Proteomes" id="UP000238350"/>
    </source>
</evidence>
<evidence type="ECO:0000256" key="12">
    <source>
        <dbReference type="ARBA" id="ARBA00081607"/>
    </source>
</evidence>
<evidence type="ECO:0000256" key="4">
    <source>
        <dbReference type="ARBA" id="ARBA00022723"/>
    </source>
</evidence>
<dbReference type="PANTHER" id="PTHR12117">
    <property type="entry name" value="HISTONE ACETYLTRANSFERASE COMPLEX"/>
    <property type="match status" value="1"/>
</dbReference>
<dbReference type="Pfam" id="PF10637">
    <property type="entry name" value="Ofd1_CTDD"/>
    <property type="match status" value="1"/>
</dbReference>
<gene>
    <name evidence="15" type="ORF">B9G98_01873</name>
</gene>
<dbReference type="STRING" id="45607.A0A2T0FGX6"/>
<dbReference type="InterPro" id="IPR005123">
    <property type="entry name" value="Oxoglu/Fe-dep_dioxygenase_dom"/>
</dbReference>
<evidence type="ECO:0000256" key="9">
    <source>
        <dbReference type="ARBA" id="ARBA00023242"/>
    </source>
</evidence>
<dbReference type="InterPro" id="IPR006620">
    <property type="entry name" value="Pro_4_hyd_alph"/>
</dbReference>
<evidence type="ECO:0000256" key="3">
    <source>
        <dbReference type="ARBA" id="ARBA00007443"/>
    </source>
</evidence>
<evidence type="ECO:0000256" key="8">
    <source>
        <dbReference type="ARBA" id="ARBA00023004"/>
    </source>
</evidence>
<dbReference type="AlphaFoldDB" id="A0A2T0FGX6"/>
<name>A0A2T0FGX6_9ASCO</name>
<dbReference type="GO" id="GO:0009896">
    <property type="term" value="P:positive regulation of catabolic process"/>
    <property type="evidence" value="ECO:0007669"/>
    <property type="project" value="UniProtKB-ARBA"/>
</dbReference>
<evidence type="ECO:0000256" key="11">
    <source>
        <dbReference type="ARBA" id="ARBA00051966"/>
    </source>
</evidence>
<dbReference type="FunFam" id="2.60.120.620:FF:000014">
    <property type="entry name" value="Prolyl 3,4-dihydroxylase TPA1"/>
    <property type="match status" value="1"/>
</dbReference>
<keyword evidence="8" id="KW-0408">Iron</keyword>
<organism evidence="15 16">
    <name type="scientific">Wickerhamiella sorbophila</name>
    <dbReference type="NCBI Taxonomy" id="45607"/>
    <lineage>
        <taxon>Eukaryota</taxon>
        <taxon>Fungi</taxon>
        <taxon>Dikarya</taxon>
        <taxon>Ascomycota</taxon>
        <taxon>Saccharomycotina</taxon>
        <taxon>Dipodascomycetes</taxon>
        <taxon>Dipodascales</taxon>
        <taxon>Trichomonascaceae</taxon>
        <taxon>Wickerhamiella</taxon>
    </lineage>
</organism>
<dbReference type="GO" id="GO:0005506">
    <property type="term" value="F:iron ion binding"/>
    <property type="evidence" value="ECO:0007669"/>
    <property type="project" value="InterPro"/>
</dbReference>
<dbReference type="Proteomes" id="UP000238350">
    <property type="component" value="Unassembled WGS sequence"/>
</dbReference>
<dbReference type="GO" id="GO:0010604">
    <property type="term" value="P:positive regulation of macromolecule metabolic process"/>
    <property type="evidence" value="ECO:0007669"/>
    <property type="project" value="UniProtKB-ARBA"/>
</dbReference>
<accession>A0A2T0FGX6</accession>
<dbReference type="SMART" id="SM00702">
    <property type="entry name" value="P4Hc"/>
    <property type="match status" value="1"/>
</dbReference>
<feature type="domain" description="Fe2OG dioxygenase" evidence="14">
    <location>
        <begin position="137"/>
        <end position="243"/>
    </location>
</feature>
<comment type="caution">
    <text evidence="15">The sequence shown here is derived from an EMBL/GenBank/DDBJ whole genome shotgun (WGS) entry which is preliminary data.</text>
</comment>
<proteinExistence type="inferred from homology"/>
<dbReference type="GO" id="GO:0005634">
    <property type="term" value="C:nucleus"/>
    <property type="evidence" value="ECO:0007669"/>
    <property type="project" value="UniProtKB-SubCell"/>
</dbReference>
<dbReference type="GO" id="GO:0005737">
    <property type="term" value="C:cytoplasm"/>
    <property type="evidence" value="ECO:0007669"/>
    <property type="project" value="TreeGrafter"/>
</dbReference>
<evidence type="ECO:0000259" key="14">
    <source>
        <dbReference type="PROSITE" id="PS51471"/>
    </source>
</evidence>
<keyword evidence="5" id="KW-0847">Vitamin C</keyword>
<sequence length="537" mass="60658">MSEPEVKKQRTDNGVSEAKVLPEEALRPGILDPKFQDELRDSIRNSDPYKHGVIHGLLNDKLLRQAREEILEHLHFTQKETDIYKVNQTGDLANLSGLDTDELSKLKAVAKVREGLYSKEFREMMSYVTDCGPLSGKQQDLSINLYNKGCHLLNHDDVIGTRRISYILYLVPPDTPWDPKWGGSLRLFPIEQPGVPAADFSKEIPPEWNQLSFFKVQPGYSFHDVEEVYVDQPRLSISGWFHIPHPDEPGYDANILAEDDGSKATLAQLSGRGDSHHFEPYTDDEKAELSEADKEYLGEFINQDVLDRVPSLLETFTSASVLTIANFLKPDVFDKIAQATEVDDLAKIPKTEKDISAPWQLAKPSHIRHYMFIANDEQVPATEDLAAHVELQKIRDFIVSPQFGRFVNAITSLEPKSRYAEARRFRPGHDFTLATGLPQDALLEATLHLTSAKWSDDVGGYEMLMATEDNDDDPAVYRAAAESMVLHSSAPVANELVIYLREKEVLQFVKYVSRNAPSSRWDVAAEFEVDFGDEEDK</sequence>
<feature type="compositionally biased region" description="Basic and acidic residues" evidence="13">
    <location>
        <begin position="1"/>
        <end position="11"/>
    </location>
</feature>
<dbReference type="Gene3D" id="2.60.120.620">
    <property type="entry name" value="q2cbj1_9rhob like domain"/>
    <property type="match status" value="1"/>
</dbReference>
<dbReference type="PROSITE" id="PS51471">
    <property type="entry name" value="FE2OG_OXY"/>
    <property type="match status" value="1"/>
</dbReference>
<comment type="subcellular location">
    <subcellularLocation>
        <location evidence="2">Nucleus</location>
    </subcellularLocation>
</comment>
<comment type="catalytic activity">
    <reaction evidence="11">
        <text>[ribosomal protein uS12]-(3S)-3-hydroxy-L-proline + 2-oxoglutarate + O2 = [ribosomal protein uS12]-(3S)-3,4-dihydroxy-L-proline + succinate + CO2</text>
        <dbReference type="Rhea" id="RHEA:54160"/>
        <dbReference type="Rhea" id="RHEA-COMP:13817"/>
        <dbReference type="Rhea" id="RHEA-COMP:13818"/>
        <dbReference type="ChEBI" id="CHEBI:15379"/>
        <dbReference type="ChEBI" id="CHEBI:16526"/>
        <dbReference type="ChEBI" id="CHEBI:16810"/>
        <dbReference type="ChEBI" id="CHEBI:30031"/>
        <dbReference type="ChEBI" id="CHEBI:85428"/>
        <dbReference type="ChEBI" id="CHEBI:138052"/>
    </reaction>
</comment>